<evidence type="ECO:0000313" key="1">
    <source>
        <dbReference type="EMBL" id="DAF63088.1"/>
    </source>
</evidence>
<accession>A0A8S5TIX3</accession>
<sequence>MFLIQRSLYLRLKQTRHPHGIMDLYVGSFWGNRQWGIVYAEQGYIIVTLPLAYSSNKYVVIGQDLDYTSNDTDGYGENVGVTQVTTTSIRVSITRGRYLSYCTIGF</sequence>
<protein>
    <submittedName>
        <fullName evidence="1">Uncharacterized protein</fullName>
    </submittedName>
</protein>
<organism evidence="1">
    <name type="scientific">Myoviridae sp. ct9dX1</name>
    <dbReference type="NCBI Taxonomy" id="2827665"/>
    <lineage>
        <taxon>Viruses</taxon>
        <taxon>Duplodnaviria</taxon>
        <taxon>Heunggongvirae</taxon>
        <taxon>Uroviricota</taxon>
        <taxon>Caudoviricetes</taxon>
    </lineage>
</organism>
<name>A0A8S5TIX3_9CAUD</name>
<dbReference type="EMBL" id="BK032832">
    <property type="protein sequence ID" value="DAF63088.1"/>
    <property type="molecule type" value="Genomic_DNA"/>
</dbReference>
<proteinExistence type="predicted"/>
<reference evidence="1" key="1">
    <citation type="journal article" date="2021" name="Proc. Natl. Acad. Sci. U.S.A.">
        <title>A Catalog of Tens of Thousands of Viruses from Human Metagenomes Reveals Hidden Associations with Chronic Diseases.</title>
        <authorList>
            <person name="Tisza M.J."/>
            <person name="Buck C.B."/>
        </authorList>
    </citation>
    <scope>NUCLEOTIDE SEQUENCE</scope>
    <source>
        <strain evidence="1">Ct9dX1</strain>
    </source>
</reference>